<evidence type="ECO:0000256" key="6">
    <source>
        <dbReference type="ARBA" id="ARBA00022777"/>
    </source>
</evidence>
<feature type="transmembrane region" description="Helical" evidence="9">
    <location>
        <begin position="81"/>
        <end position="100"/>
    </location>
</feature>
<sequence>MGRHFLAAGVVAADTALLVAGHRGPLWVAALYAVTAALAYRMPLVAFGAALALSTVGGAAFVLLLWTGYLAGRAIATRRDALAVTAAALAAVAVQAARAPHGLPQVATTAVVFMALPLLVGRYLAQQDRLAATLADQARLHERLRIARDMHDSLGRRLSLVSIQAAALEVTPLPPPQQRAVRQLATAARQAMTEVYEVVGALREPTDVAALVADFRAAGVPVTLSAPAQPLPPAAYRVVEEGLTNAAKHAPGQPVAVAVERSPRDLRVTVVNPAPSRPATAGGHGLIGLSERVRLAGGLLRHEYSDGAFRLSALLPHAAPAVPRVRPVLLGVAAAALMFIVLPASLLLGVG</sequence>
<keyword evidence="7" id="KW-0067">ATP-binding</keyword>
<keyword evidence="6" id="KW-0418">Kinase</keyword>
<dbReference type="GO" id="GO:0005524">
    <property type="term" value="F:ATP binding"/>
    <property type="evidence" value="ECO:0007669"/>
    <property type="project" value="UniProtKB-KW"/>
</dbReference>
<gene>
    <name evidence="11" type="ORF">Prum_067120</name>
</gene>
<feature type="transmembrane region" description="Helical" evidence="9">
    <location>
        <begin position="328"/>
        <end position="350"/>
    </location>
</feature>
<keyword evidence="9" id="KW-0472">Membrane</keyword>
<feature type="domain" description="Signal transduction histidine kinase subgroup 3 dimerisation and phosphoacceptor" evidence="10">
    <location>
        <begin position="142"/>
        <end position="206"/>
    </location>
</feature>
<dbReference type="GO" id="GO:0000155">
    <property type="term" value="F:phosphorelay sensor kinase activity"/>
    <property type="evidence" value="ECO:0007669"/>
    <property type="project" value="InterPro"/>
</dbReference>
<dbReference type="InterPro" id="IPR050482">
    <property type="entry name" value="Sensor_HK_TwoCompSys"/>
</dbReference>
<dbReference type="Proteomes" id="UP000482960">
    <property type="component" value="Unassembled WGS sequence"/>
</dbReference>
<proteinExistence type="predicted"/>
<comment type="caution">
    <text evidence="11">The sequence shown here is derived from an EMBL/GenBank/DDBJ whole genome shotgun (WGS) entry which is preliminary data.</text>
</comment>
<evidence type="ECO:0000256" key="7">
    <source>
        <dbReference type="ARBA" id="ARBA00022840"/>
    </source>
</evidence>
<keyword evidence="12" id="KW-1185">Reference proteome</keyword>
<dbReference type="PANTHER" id="PTHR24421">
    <property type="entry name" value="NITRATE/NITRITE SENSOR PROTEIN NARX-RELATED"/>
    <property type="match status" value="1"/>
</dbReference>
<dbReference type="GO" id="GO:0016020">
    <property type="term" value="C:membrane"/>
    <property type="evidence" value="ECO:0007669"/>
    <property type="project" value="InterPro"/>
</dbReference>
<evidence type="ECO:0000256" key="1">
    <source>
        <dbReference type="ARBA" id="ARBA00000085"/>
    </source>
</evidence>
<keyword evidence="8" id="KW-0902">Two-component regulatory system</keyword>
<organism evidence="11 12">
    <name type="scientific">Phytohabitans rumicis</name>
    <dbReference type="NCBI Taxonomy" id="1076125"/>
    <lineage>
        <taxon>Bacteria</taxon>
        <taxon>Bacillati</taxon>
        <taxon>Actinomycetota</taxon>
        <taxon>Actinomycetes</taxon>
        <taxon>Micromonosporales</taxon>
        <taxon>Micromonosporaceae</taxon>
    </lineage>
</organism>
<keyword evidence="4" id="KW-0808">Transferase</keyword>
<keyword evidence="5" id="KW-0547">Nucleotide-binding</keyword>
<dbReference type="SUPFAM" id="SSF55874">
    <property type="entry name" value="ATPase domain of HSP90 chaperone/DNA topoisomerase II/histidine kinase"/>
    <property type="match status" value="1"/>
</dbReference>
<reference evidence="11 12" key="1">
    <citation type="submission" date="2020-03" db="EMBL/GenBank/DDBJ databases">
        <title>Whole genome shotgun sequence of Phytohabitans rumicis NBRC 108638.</title>
        <authorList>
            <person name="Komaki H."/>
            <person name="Tamura T."/>
        </authorList>
    </citation>
    <scope>NUCLEOTIDE SEQUENCE [LARGE SCALE GENOMIC DNA]</scope>
    <source>
        <strain evidence="11 12">NBRC 108638</strain>
    </source>
</reference>
<dbReference type="GO" id="GO:0046983">
    <property type="term" value="F:protein dimerization activity"/>
    <property type="evidence" value="ECO:0007669"/>
    <property type="project" value="InterPro"/>
</dbReference>
<dbReference type="Pfam" id="PF07730">
    <property type="entry name" value="HisKA_3"/>
    <property type="match status" value="1"/>
</dbReference>
<accession>A0A6V8LBR5</accession>
<dbReference type="Gene3D" id="3.30.565.10">
    <property type="entry name" value="Histidine kinase-like ATPase, C-terminal domain"/>
    <property type="match status" value="1"/>
</dbReference>
<feature type="transmembrane region" description="Helical" evidence="9">
    <location>
        <begin position="106"/>
        <end position="125"/>
    </location>
</feature>
<name>A0A6V8LBR5_9ACTN</name>
<reference evidence="11 12" key="2">
    <citation type="submission" date="2020-03" db="EMBL/GenBank/DDBJ databases">
        <authorList>
            <person name="Ichikawa N."/>
            <person name="Kimura A."/>
            <person name="Kitahashi Y."/>
            <person name="Uohara A."/>
        </authorList>
    </citation>
    <scope>NUCLEOTIDE SEQUENCE [LARGE SCALE GENOMIC DNA]</scope>
    <source>
        <strain evidence="11 12">NBRC 108638</strain>
    </source>
</reference>
<evidence type="ECO:0000256" key="3">
    <source>
        <dbReference type="ARBA" id="ARBA00022553"/>
    </source>
</evidence>
<evidence type="ECO:0000256" key="9">
    <source>
        <dbReference type="SAM" id="Phobius"/>
    </source>
</evidence>
<evidence type="ECO:0000256" key="5">
    <source>
        <dbReference type="ARBA" id="ARBA00022741"/>
    </source>
</evidence>
<dbReference type="Gene3D" id="1.20.5.1930">
    <property type="match status" value="1"/>
</dbReference>
<keyword evidence="9" id="KW-1133">Transmembrane helix</keyword>
<dbReference type="AlphaFoldDB" id="A0A6V8LBR5"/>
<comment type="catalytic activity">
    <reaction evidence="1">
        <text>ATP + protein L-histidine = ADP + protein N-phospho-L-histidine.</text>
        <dbReference type="EC" id="2.7.13.3"/>
    </reaction>
</comment>
<dbReference type="EMBL" id="BLPG01000001">
    <property type="protein sequence ID" value="GFJ93070.1"/>
    <property type="molecule type" value="Genomic_DNA"/>
</dbReference>
<dbReference type="EC" id="2.7.13.3" evidence="2"/>
<evidence type="ECO:0000313" key="12">
    <source>
        <dbReference type="Proteomes" id="UP000482960"/>
    </source>
</evidence>
<evidence type="ECO:0000256" key="8">
    <source>
        <dbReference type="ARBA" id="ARBA00023012"/>
    </source>
</evidence>
<dbReference type="InterPro" id="IPR011712">
    <property type="entry name" value="Sig_transdc_His_kin_sub3_dim/P"/>
</dbReference>
<dbReference type="PANTHER" id="PTHR24421:SF10">
    <property type="entry name" value="NITRATE_NITRITE SENSOR PROTEIN NARQ"/>
    <property type="match status" value="1"/>
</dbReference>
<evidence type="ECO:0000256" key="4">
    <source>
        <dbReference type="ARBA" id="ARBA00022679"/>
    </source>
</evidence>
<keyword evidence="9" id="KW-0812">Transmembrane</keyword>
<keyword evidence="3" id="KW-0597">Phosphoprotein</keyword>
<evidence type="ECO:0000313" key="11">
    <source>
        <dbReference type="EMBL" id="GFJ93070.1"/>
    </source>
</evidence>
<evidence type="ECO:0000259" key="10">
    <source>
        <dbReference type="Pfam" id="PF07730"/>
    </source>
</evidence>
<dbReference type="CDD" id="cd16917">
    <property type="entry name" value="HATPase_UhpB-NarQ-NarX-like"/>
    <property type="match status" value="1"/>
</dbReference>
<dbReference type="InterPro" id="IPR036890">
    <property type="entry name" value="HATPase_C_sf"/>
</dbReference>
<protein>
    <recommendedName>
        <fullName evidence="2">histidine kinase</fullName>
        <ecNumber evidence="2">2.7.13.3</ecNumber>
    </recommendedName>
</protein>
<feature type="transmembrane region" description="Helical" evidence="9">
    <location>
        <begin position="45"/>
        <end position="69"/>
    </location>
</feature>
<dbReference type="RefSeq" id="WP_173079792.1">
    <property type="nucleotide sequence ID" value="NZ_BAABJB010000005.1"/>
</dbReference>
<evidence type="ECO:0000256" key="2">
    <source>
        <dbReference type="ARBA" id="ARBA00012438"/>
    </source>
</evidence>